<comment type="similarity">
    <text evidence="1">Belongs to the mTERF family.</text>
</comment>
<dbReference type="PANTHER" id="PTHR13068:SF236">
    <property type="entry name" value="OS02G0749800 PROTEIN"/>
    <property type="match status" value="1"/>
</dbReference>
<accession>A0A7I8J4C4</accession>
<dbReference type="Gene3D" id="1.25.70.10">
    <property type="entry name" value="Transcription termination factor 3, mitochondrial"/>
    <property type="match status" value="1"/>
</dbReference>
<name>A0A7I8J4C4_SPIIN</name>
<keyword evidence="2" id="KW-0805">Transcription regulation</keyword>
<protein>
    <submittedName>
        <fullName evidence="4">Uncharacterized protein</fullName>
    </submittedName>
</protein>
<evidence type="ECO:0000256" key="1">
    <source>
        <dbReference type="ARBA" id="ARBA00007692"/>
    </source>
</evidence>
<sequence>MLWKKRVHHSLVSHCFQSCCIPTAGDLPRWLRFSSSTAAGEAPPPAVTPFLVEYLVGSCGFSPAEAAKVSSSLPRVETLEKPVAAVQFLRHKGFSEDDVRSVILGFPILLRREVAKTLEPRIRFLQEEGFSIPEISRLVSANPSSLRVSNLGEKIEFWRKLMGTNERALKVLSESHVLNASLDRKIKPNVSFLRETGLAEHRIARILSRRPRLVTCRLETIQSLIDQVKNHGIAITTGMFEQALYALANVSKAKFEEKLKLFQSFGWSEKDFLSAFQRSPLLLRVSERKIQQVMGFLLGEAGCEPSYVALRPVLLSYSLRKRMMPRYSVLRALRKNSIAAGRTISWGLWCCRRENSSRGTFSLTARKFQGSSKRIPWLLPRESKEKNDPDSSQVQPLTCSCSQIEADLLPANRFISCLLSEFRTPS</sequence>
<keyword evidence="3" id="KW-0809">Transit peptide</keyword>
<evidence type="ECO:0000313" key="4">
    <source>
        <dbReference type="EMBL" id="CAA2625760.1"/>
    </source>
</evidence>
<keyword evidence="2" id="KW-0806">Transcription termination</keyword>
<gene>
    <name evidence="4" type="ORF">SI7747_09011495</name>
</gene>
<dbReference type="InterPro" id="IPR003690">
    <property type="entry name" value="MTERF"/>
</dbReference>
<evidence type="ECO:0000256" key="3">
    <source>
        <dbReference type="ARBA" id="ARBA00022946"/>
    </source>
</evidence>
<dbReference type="SMART" id="SM00733">
    <property type="entry name" value="Mterf"/>
    <property type="match status" value="6"/>
</dbReference>
<dbReference type="AlphaFoldDB" id="A0A7I8J4C4"/>
<evidence type="ECO:0000313" key="5">
    <source>
        <dbReference type="Proteomes" id="UP001189122"/>
    </source>
</evidence>
<dbReference type="Proteomes" id="UP001189122">
    <property type="component" value="Unassembled WGS sequence"/>
</dbReference>
<dbReference type="GO" id="GO:0003676">
    <property type="term" value="F:nucleic acid binding"/>
    <property type="evidence" value="ECO:0007669"/>
    <property type="project" value="InterPro"/>
</dbReference>
<organism evidence="4">
    <name type="scientific">Spirodela intermedia</name>
    <name type="common">Intermediate duckweed</name>
    <dbReference type="NCBI Taxonomy" id="51605"/>
    <lineage>
        <taxon>Eukaryota</taxon>
        <taxon>Viridiplantae</taxon>
        <taxon>Streptophyta</taxon>
        <taxon>Embryophyta</taxon>
        <taxon>Tracheophyta</taxon>
        <taxon>Spermatophyta</taxon>
        <taxon>Magnoliopsida</taxon>
        <taxon>Liliopsida</taxon>
        <taxon>Araceae</taxon>
        <taxon>Lemnoideae</taxon>
        <taxon>Spirodela</taxon>
    </lineage>
</organism>
<dbReference type="FunFam" id="1.25.70.10:FF:000001">
    <property type="entry name" value="Mitochondrial transcription termination factor-like"/>
    <property type="match status" value="1"/>
</dbReference>
<reference evidence="4 5" key="1">
    <citation type="submission" date="2019-12" db="EMBL/GenBank/DDBJ databases">
        <authorList>
            <person name="Scholz U."/>
            <person name="Mascher M."/>
            <person name="Fiebig A."/>
        </authorList>
    </citation>
    <scope>NUCLEOTIDE SEQUENCE</scope>
</reference>
<dbReference type="Pfam" id="PF02536">
    <property type="entry name" value="mTERF"/>
    <property type="match status" value="1"/>
</dbReference>
<keyword evidence="5" id="KW-1185">Reference proteome</keyword>
<dbReference type="PANTHER" id="PTHR13068">
    <property type="entry name" value="CGI-12 PROTEIN-RELATED"/>
    <property type="match status" value="1"/>
</dbReference>
<keyword evidence="2" id="KW-0804">Transcription</keyword>
<evidence type="ECO:0000256" key="2">
    <source>
        <dbReference type="ARBA" id="ARBA00022472"/>
    </source>
</evidence>
<dbReference type="GO" id="GO:0006353">
    <property type="term" value="P:DNA-templated transcription termination"/>
    <property type="evidence" value="ECO:0007669"/>
    <property type="project" value="UniProtKB-KW"/>
</dbReference>
<dbReference type="EMBL" id="CACRZD030000009">
    <property type="protein sequence ID" value="CAA6665106.1"/>
    <property type="molecule type" value="Genomic_DNA"/>
</dbReference>
<dbReference type="EMBL" id="LR743596">
    <property type="protein sequence ID" value="CAA2625760.1"/>
    <property type="molecule type" value="Genomic_DNA"/>
</dbReference>
<dbReference type="InterPro" id="IPR038538">
    <property type="entry name" value="MTERF_sf"/>
</dbReference>
<proteinExistence type="inferred from homology"/>